<organism evidence="1">
    <name type="scientific">mine drainage metagenome</name>
    <dbReference type="NCBI Taxonomy" id="410659"/>
    <lineage>
        <taxon>unclassified sequences</taxon>
        <taxon>metagenomes</taxon>
        <taxon>ecological metagenomes</taxon>
    </lineage>
</organism>
<accession>A0A1J5PI08</accession>
<name>A0A1J5PI08_9ZZZZ</name>
<sequence>MALASWVACANVKPQAGSTISVMIFSGVSCATSSIDMPPSLEAIMATRWLARSVTAET</sequence>
<comment type="caution">
    <text evidence="1">The sequence shown here is derived from an EMBL/GenBank/DDBJ whole genome shotgun (WGS) entry which is preliminary data.</text>
</comment>
<dbReference type="AlphaFoldDB" id="A0A1J5PI08"/>
<protein>
    <submittedName>
        <fullName evidence="1">Uncharacterized protein</fullName>
    </submittedName>
</protein>
<dbReference type="EMBL" id="MLJW01004215">
    <property type="protein sequence ID" value="OIQ70416.1"/>
    <property type="molecule type" value="Genomic_DNA"/>
</dbReference>
<evidence type="ECO:0000313" key="1">
    <source>
        <dbReference type="EMBL" id="OIQ70416.1"/>
    </source>
</evidence>
<gene>
    <name evidence="1" type="ORF">GALL_479700</name>
</gene>
<reference evidence="1" key="1">
    <citation type="submission" date="2016-10" db="EMBL/GenBank/DDBJ databases">
        <title>Sequence of Gallionella enrichment culture.</title>
        <authorList>
            <person name="Poehlein A."/>
            <person name="Muehling M."/>
            <person name="Daniel R."/>
        </authorList>
    </citation>
    <scope>NUCLEOTIDE SEQUENCE</scope>
</reference>
<proteinExistence type="predicted"/>